<dbReference type="PANTHER" id="PTHR30627">
    <property type="entry name" value="PEPTIDOGLYCAN D,D-TRANSPEPTIDASE"/>
    <property type="match status" value="1"/>
</dbReference>
<dbReference type="SUPFAM" id="SSF56519">
    <property type="entry name" value="Penicillin binding protein dimerisation domain"/>
    <property type="match status" value="1"/>
</dbReference>
<comment type="caution">
    <text evidence="5">The sequence shown here is derived from an EMBL/GenBank/DDBJ whole genome shotgun (WGS) entry which is preliminary data.</text>
</comment>
<comment type="subcellular location">
    <subcellularLocation>
        <location evidence="1">Membrane</location>
    </subcellularLocation>
</comment>
<evidence type="ECO:0000313" key="5">
    <source>
        <dbReference type="EMBL" id="OGZ66272.1"/>
    </source>
</evidence>
<dbReference type="InterPro" id="IPR001460">
    <property type="entry name" value="PCN-bd_Tpept"/>
</dbReference>
<gene>
    <name evidence="5" type="ORF">A2822_02250</name>
</gene>
<feature type="domain" description="Penicillin-binding protein transpeptidase" evidence="3">
    <location>
        <begin position="236"/>
        <end position="540"/>
    </location>
</feature>
<dbReference type="SUPFAM" id="SSF56601">
    <property type="entry name" value="beta-lactamase/transpeptidase-like"/>
    <property type="match status" value="1"/>
</dbReference>
<dbReference type="InterPro" id="IPR005311">
    <property type="entry name" value="PBP_dimer"/>
</dbReference>
<dbReference type="PANTHER" id="PTHR30627:SF1">
    <property type="entry name" value="PEPTIDOGLYCAN D,D-TRANSPEPTIDASE FTSI"/>
    <property type="match status" value="1"/>
</dbReference>
<evidence type="ECO:0000256" key="1">
    <source>
        <dbReference type="ARBA" id="ARBA00004370"/>
    </source>
</evidence>
<name>A0A1G2HUR6_9BACT</name>
<dbReference type="InterPro" id="IPR050515">
    <property type="entry name" value="Beta-lactam/transpept"/>
</dbReference>
<dbReference type="Gene3D" id="3.30.450.330">
    <property type="match status" value="1"/>
</dbReference>
<evidence type="ECO:0000259" key="3">
    <source>
        <dbReference type="Pfam" id="PF00905"/>
    </source>
</evidence>
<dbReference type="Pfam" id="PF03717">
    <property type="entry name" value="PBP_dimer"/>
    <property type="match status" value="1"/>
</dbReference>
<dbReference type="AlphaFoldDB" id="A0A1G2HUR6"/>
<evidence type="ECO:0008006" key="7">
    <source>
        <dbReference type="Google" id="ProtNLM"/>
    </source>
</evidence>
<accession>A0A1G2HUR6</accession>
<evidence type="ECO:0000313" key="6">
    <source>
        <dbReference type="Proteomes" id="UP000178774"/>
    </source>
</evidence>
<dbReference type="Proteomes" id="UP000178774">
    <property type="component" value="Unassembled WGS sequence"/>
</dbReference>
<evidence type="ECO:0000259" key="4">
    <source>
        <dbReference type="Pfam" id="PF03717"/>
    </source>
</evidence>
<sequence length="553" mass="60566">MIFILAAIMIGRLFYVQVINRKLYSAQALGQQMGFTEVQGQRGQIYFQKSKESLGRSGSGDVKSLAINEEEYIIAAVGKKIPDKEAFAVAVSNGLGLAKEWVLQKITESGSYAILKKNATPGQAQALSALKLEGLSLEKISARQYPQEQLASQVVGFVGGEGQGQYGLEGYYEDILEGKNGIKEEKRGLDLIDAEANQEYLNGSDLYLTIDYNIQFEAEALLAKAHKDLDISSGQIIVLKPDSGRVLALANYPSFNPNAYYQQQDLGIFQNSAVQKIFEPGSVFKPFTMAIALNEGKASPETTFIDTGSVKVGPDTVYNFDRKQYGKQTLSGILEKSINTGAVFLSQMVSHQTFMDYLERFGFDEKTGVDVQGEVVSRNDLLKKGFGSGFATASFGQGIEMTPIQLASAFTVFANGGRVVKPYLVEKIIHGQEELATKPQLSEQVISSKTASEVTTMLINVVERGFGDIARIPGYYLAGKTGTAEVPFEGKKGYYADRTIQSFIGFGPALKPEFLILVKLDNPKVPKSSLSAAPIFRKLAQYIINYWQLPPDY</sequence>
<organism evidence="5 6">
    <name type="scientific">Candidatus Staskawiczbacteria bacterium RIFCSPHIGHO2_01_FULL_41_41</name>
    <dbReference type="NCBI Taxonomy" id="1802203"/>
    <lineage>
        <taxon>Bacteria</taxon>
        <taxon>Candidatus Staskawicziibacteriota</taxon>
    </lineage>
</organism>
<proteinExistence type="predicted"/>
<dbReference type="GO" id="GO:0008658">
    <property type="term" value="F:penicillin binding"/>
    <property type="evidence" value="ECO:0007669"/>
    <property type="project" value="InterPro"/>
</dbReference>
<dbReference type="EMBL" id="MHOP01000007">
    <property type="protein sequence ID" value="OGZ66272.1"/>
    <property type="molecule type" value="Genomic_DNA"/>
</dbReference>
<dbReference type="Pfam" id="PF00905">
    <property type="entry name" value="Transpeptidase"/>
    <property type="match status" value="1"/>
</dbReference>
<protein>
    <recommendedName>
        <fullName evidence="7">Penicillin-binding protein transpeptidase domain-containing protein</fullName>
    </recommendedName>
</protein>
<evidence type="ECO:0000256" key="2">
    <source>
        <dbReference type="ARBA" id="ARBA00023136"/>
    </source>
</evidence>
<dbReference type="GO" id="GO:0005886">
    <property type="term" value="C:plasma membrane"/>
    <property type="evidence" value="ECO:0007669"/>
    <property type="project" value="TreeGrafter"/>
</dbReference>
<dbReference type="InterPro" id="IPR036138">
    <property type="entry name" value="PBP_dimer_sf"/>
</dbReference>
<feature type="domain" description="Penicillin-binding protein dimerisation" evidence="4">
    <location>
        <begin position="41"/>
        <end position="184"/>
    </location>
</feature>
<dbReference type="Gene3D" id="3.40.710.10">
    <property type="entry name" value="DD-peptidase/beta-lactamase superfamily"/>
    <property type="match status" value="1"/>
</dbReference>
<dbReference type="GO" id="GO:0071555">
    <property type="term" value="P:cell wall organization"/>
    <property type="evidence" value="ECO:0007669"/>
    <property type="project" value="TreeGrafter"/>
</dbReference>
<reference evidence="5 6" key="1">
    <citation type="journal article" date="2016" name="Nat. Commun.">
        <title>Thousands of microbial genomes shed light on interconnected biogeochemical processes in an aquifer system.</title>
        <authorList>
            <person name="Anantharaman K."/>
            <person name="Brown C.T."/>
            <person name="Hug L.A."/>
            <person name="Sharon I."/>
            <person name="Castelle C.J."/>
            <person name="Probst A.J."/>
            <person name="Thomas B.C."/>
            <person name="Singh A."/>
            <person name="Wilkins M.J."/>
            <person name="Karaoz U."/>
            <person name="Brodie E.L."/>
            <person name="Williams K.H."/>
            <person name="Hubbard S.S."/>
            <person name="Banfield J.F."/>
        </authorList>
    </citation>
    <scope>NUCLEOTIDE SEQUENCE [LARGE SCALE GENOMIC DNA]</scope>
</reference>
<dbReference type="InterPro" id="IPR012338">
    <property type="entry name" value="Beta-lactam/transpept-like"/>
</dbReference>
<dbReference type="Gene3D" id="3.90.1310.10">
    <property type="entry name" value="Penicillin-binding protein 2a (Domain 2)"/>
    <property type="match status" value="1"/>
</dbReference>
<keyword evidence="2" id="KW-0472">Membrane</keyword>